<dbReference type="EMBL" id="LKAJ02000001">
    <property type="protein sequence ID" value="MCS5712153.1"/>
    <property type="molecule type" value="Genomic_DNA"/>
</dbReference>
<reference evidence="2" key="2">
    <citation type="journal article" date="2016" name="Genome Announc.">
        <title>Draft Genome Sequences of Two Novel Amoeba-Resistant Intranuclear Bacteria, 'Candidatus Berkiella cookevillensis' and 'Candidatus Berkiella aquae'.</title>
        <authorList>
            <person name="Mehari Y.T."/>
            <person name="Arivett B.A."/>
            <person name="Farone A.L."/>
            <person name="Gunderson J.H."/>
            <person name="Farone M.B."/>
        </authorList>
    </citation>
    <scope>NUCLEOTIDE SEQUENCE</scope>
    <source>
        <strain evidence="2">HT99</strain>
    </source>
</reference>
<dbReference type="Proteomes" id="UP000051497">
    <property type="component" value="Unassembled WGS sequence"/>
</dbReference>
<evidence type="ECO:0000313" key="3">
    <source>
        <dbReference type="Proteomes" id="UP000051497"/>
    </source>
</evidence>
<organism evidence="1">
    <name type="scientific">Candidatus Berkiella aquae</name>
    <dbReference type="NCBI Taxonomy" id="295108"/>
    <lineage>
        <taxon>Bacteria</taxon>
        <taxon>Pseudomonadati</taxon>
        <taxon>Pseudomonadota</taxon>
        <taxon>Gammaproteobacteria</taxon>
        <taxon>Candidatus Berkiellales</taxon>
        <taxon>Candidatus Berkiellaceae</taxon>
        <taxon>Candidatus Berkiella</taxon>
    </lineage>
</organism>
<reference evidence="2" key="3">
    <citation type="submission" date="2021-06" db="EMBL/GenBank/DDBJ databases">
        <title>Genomic Description and Analysis of Intracellular Bacteria, Candidatus Berkiella cookevillensis and Candidatus Berkiella aquae.</title>
        <authorList>
            <person name="Kidane D.T."/>
            <person name="Mehari Y.T."/>
            <person name="Rice F.C."/>
            <person name="Arivett B.A."/>
            <person name="Farone A.L."/>
            <person name="Berk S.G."/>
            <person name="Farone M.B."/>
        </authorList>
    </citation>
    <scope>NUCLEOTIDE SEQUENCE</scope>
    <source>
        <strain evidence="2">HT99</strain>
    </source>
</reference>
<sequence length="109" mass="12559">MTKGPIVFTQSEKTEFNPLFLEYAANRDADAVLEALNNNQKKYERFTLYADGLLALLKERQKSSKIDSLTKNKTMLTQSIKQRKQSIDESREITFQSIHSMTGRSVKVR</sequence>
<accession>A0A0Q9YXK5</accession>
<dbReference type="AlphaFoldDB" id="A0A0Q9YXK5"/>
<reference evidence="1" key="1">
    <citation type="submission" date="2015-09" db="EMBL/GenBank/DDBJ databases">
        <title>Draft Genome Sequences of Two Novel Amoeba-resistant Intranuclear Bacteria, Candidatus Berkiella cookevillensis and Candidatus Berkiella aquae.</title>
        <authorList>
            <person name="Mehari Y.T."/>
            <person name="Arivett B.A."/>
            <person name="Farone A.L."/>
            <person name="Gunderson J.H."/>
            <person name="Farone M.B."/>
        </authorList>
    </citation>
    <scope>NUCLEOTIDE SEQUENCE [LARGE SCALE GENOMIC DNA]</scope>
    <source>
        <strain evidence="1">HT99</strain>
    </source>
</reference>
<evidence type="ECO:0000313" key="2">
    <source>
        <dbReference type="EMBL" id="MCS5712153.1"/>
    </source>
</evidence>
<protein>
    <submittedName>
        <fullName evidence="1">Uncharacterized protein</fullName>
    </submittedName>
</protein>
<name>A0A0Q9YXK5_9GAMM</name>
<evidence type="ECO:0000313" key="1">
    <source>
        <dbReference type="EMBL" id="KRG22482.1"/>
    </source>
</evidence>
<dbReference type="RefSeq" id="WP_075064688.1">
    <property type="nucleotide sequence ID" value="NZ_LKAJ02000001.1"/>
</dbReference>
<gene>
    <name evidence="1" type="ORF">HT99x_00018</name>
    <name evidence="2" type="ORF">HT99x_011980</name>
</gene>
<comment type="caution">
    <text evidence="1">The sequence shown here is derived from an EMBL/GenBank/DDBJ whole genome shotgun (WGS) entry which is preliminary data.</text>
</comment>
<proteinExistence type="predicted"/>
<keyword evidence="3" id="KW-1185">Reference proteome</keyword>
<dbReference type="EMBL" id="LKAJ01000001">
    <property type="protein sequence ID" value="KRG22482.1"/>
    <property type="molecule type" value="Genomic_DNA"/>
</dbReference>